<name>A0A518BYU0_9BACT</name>
<feature type="transmembrane region" description="Helical" evidence="1">
    <location>
        <begin position="59"/>
        <end position="81"/>
    </location>
</feature>
<sequence>MSEEGSIPACRQCGYLLRGLALRGNCPECGADYNLNLMQDASVTGVAVPVMNASVLHWWFYWSTLGAVLIAMMLLTPWFAWLLGPGWVVLAVLAWLASFWLLVSAVMASAYLWFYIAGVYRYLCDETEAAAGRITGLILLVLWYGLMVAIQWVYLAWAILPVVSWLIGWP</sequence>
<feature type="transmembrane region" description="Helical" evidence="1">
    <location>
        <begin position="87"/>
        <end position="116"/>
    </location>
</feature>
<dbReference type="EMBL" id="CP036280">
    <property type="protein sequence ID" value="QDU72124.1"/>
    <property type="molecule type" value="Genomic_DNA"/>
</dbReference>
<accession>A0A518BYU0</accession>
<keyword evidence="1" id="KW-0812">Transmembrane</keyword>
<keyword evidence="3" id="KW-1185">Reference proteome</keyword>
<keyword evidence="1" id="KW-1133">Transmembrane helix</keyword>
<dbReference type="RefSeq" id="WP_145446303.1">
    <property type="nucleotide sequence ID" value="NZ_CP036280.1"/>
</dbReference>
<reference evidence="2 3" key="1">
    <citation type="submission" date="2019-02" db="EMBL/GenBank/DDBJ databases">
        <title>Deep-cultivation of Planctomycetes and their phenomic and genomic characterization uncovers novel biology.</title>
        <authorList>
            <person name="Wiegand S."/>
            <person name="Jogler M."/>
            <person name="Boedeker C."/>
            <person name="Pinto D."/>
            <person name="Vollmers J."/>
            <person name="Rivas-Marin E."/>
            <person name="Kohn T."/>
            <person name="Peeters S.H."/>
            <person name="Heuer A."/>
            <person name="Rast P."/>
            <person name="Oberbeckmann S."/>
            <person name="Bunk B."/>
            <person name="Jeske O."/>
            <person name="Meyerdierks A."/>
            <person name="Storesund J.E."/>
            <person name="Kallscheuer N."/>
            <person name="Luecker S."/>
            <person name="Lage O.M."/>
            <person name="Pohl T."/>
            <person name="Merkel B.J."/>
            <person name="Hornburger P."/>
            <person name="Mueller R.-W."/>
            <person name="Bruemmer F."/>
            <person name="Labrenz M."/>
            <person name="Spormann A.M."/>
            <person name="Op den Camp H."/>
            <person name="Overmann J."/>
            <person name="Amann R."/>
            <person name="Jetten M.S.M."/>
            <person name="Mascher T."/>
            <person name="Medema M.H."/>
            <person name="Devos D.P."/>
            <person name="Kaster A.-K."/>
            <person name="Ovreas L."/>
            <person name="Rohde M."/>
            <person name="Galperin M.Y."/>
            <person name="Jogler C."/>
        </authorList>
    </citation>
    <scope>NUCLEOTIDE SEQUENCE [LARGE SCALE GENOMIC DNA]</scope>
    <source>
        <strain evidence="2 3">Pan265</strain>
    </source>
</reference>
<keyword evidence="1" id="KW-0472">Membrane</keyword>
<evidence type="ECO:0000313" key="2">
    <source>
        <dbReference type="EMBL" id="QDU72124.1"/>
    </source>
</evidence>
<protein>
    <submittedName>
        <fullName evidence="2">Uncharacterized protein</fullName>
    </submittedName>
</protein>
<gene>
    <name evidence="2" type="ORF">Pan265_19860</name>
</gene>
<feature type="transmembrane region" description="Helical" evidence="1">
    <location>
        <begin position="137"/>
        <end position="160"/>
    </location>
</feature>
<dbReference type="AlphaFoldDB" id="A0A518BYU0"/>
<dbReference type="Proteomes" id="UP000320386">
    <property type="component" value="Chromosome"/>
</dbReference>
<evidence type="ECO:0000256" key="1">
    <source>
        <dbReference type="SAM" id="Phobius"/>
    </source>
</evidence>
<organism evidence="2 3">
    <name type="scientific">Mucisphaera calidilacus</name>
    <dbReference type="NCBI Taxonomy" id="2527982"/>
    <lineage>
        <taxon>Bacteria</taxon>
        <taxon>Pseudomonadati</taxon>
        <taxon>Planctomycetota</taxon>
        <taxon>Phycisphaerae</taxon>
        <taxon>Phycisphaerales</taxon>
        <taxon>Phycisphaeraceae</taxon>
        <taxon>Mucisphaera</taxon>
    </lineage>
</organism>
<evidence type="ECO:0000313" key="3">
    <source>
        <dbReference type="Proteomes" id="UP000320386"/>
    </source>
</evidence>
<proteinExistence type="predicted"/>
<dbReference type="KEGG" id="mcad:Pan265_19860"/>